<dbReference type="GO" id="GO:0004674">
    <property type="term" value="F:protein serine/threonine kinase activity"/>
    <property type="evidence" value="ECO:0007669"/>
    <property type="project" value="TreeGrafter"/>
</dbReference>
<dbReference type="PROSITE" id="PS50011">
    <property type="entry name" value="PROTEIN_KINASE_DOM"/>
    <property type="match status" value="1"/>
</dbReference>
<dbReference type="PROSITE" id="PS00108">
    <property type="entry name" value="PROTEIN_KINASE_ST"/>
    <property type="match status" value="1"/>
</dbReference>
<protein>
    <submittedName>
        <fullName evidence="6">Kinase-like protein</fullName>
    </submittedName>
</protein>
<name>A0A165GKG3_EXIGL</name>
<dbReference type="InterPro" id="IPR008271">
    <property type="entry name" value="Ser/Thr_kinase_AS"/>
</dbReference>
<dbReference type="InterPro" id="IPR051681">
    <property type="entry name" value="Ser/Thr_Kinases-Pseudokinases"/>
</dbReference>
<dbReference type="PRINTS" id="PR00109">
    <property type="entry name" value="TYRKINASE"/>
</dbReference>
<dbReference type="InterPro" id="IPR011009">
    <property type="entry name" value="Kinase-like_dom_sf"/>
</dbReference>
<dbReference type="Pfam" id="PF07714">
    <property type="entry name" value="PK_Tyr_Ser-Thr"/>
    <property type="match status" value="1"/>
</dbReference>
<dbReference type="PANTHER" id="PTHR44329:SF288">
    <property type="entry name" value="MITOGEN-ACTIVATED PROTEIN KINASE KINASE KINASE 20"/>
    <property type="match status" value="1"/>
</dbReference>
<keyword evidence="3 6" id="KW-0418">Kinase</keyword>
<dbReference type="InterPro" id="IPR001245">
    <property type="entry name" value="Ser-Thr/Tyr_kinase_cat_dom"/>
</dbReference>
<gene>
    <name evidence="6" type="ORF">EXIGLDRAFT_694496</name>
</gene>
<dbReference type="AlphaFoldDB" id="A0A165GKG3"/>
<dbReference type="STRING" id="1314781.A0A165GKG3"/>
<feature type="domain" description="Protein kinase" evidence="5">
    <location>
        <begin position="1"/>
        <end position="262"/>
    </location>
</feature>
<accession>A0A165GKG3</accession>
<evidence type="ECO:0000313" key="6">
    <source>
        <dbReference type="EMBL" id="KZV90652.1"/>
    </source>
</evidence>
<evidence type="ECO:0000313" key="7">
    <source>
        <dbReference type="Proteomes" id="UP000077266"/>
    </source>
</evidence>
<dbReference type="InterPro" id="IPR000719">
    <property type="entry name" value="Prot_kinase_dom"/>
</dbReference>
<keyword evidence="4" id="KW-0067">ATP-binding</keyword>
<evidence type="ECO:0000256" key="3">
    <source>
        <dbReference type="ARBA" id="ARBA00022777"/>
    </source>
</evidence>
<proteinExistence type="predicted"/>
<sequence>MGGLSDVYRGTWSAPNGPDVPVALKVVRLPGASRERVLNKLEHEFLVWKTLRHPNILELCGIHLGLGEYPAMVSPWCKGGDIVSYLKKHENGPNIKDLKLKALVEVLQGLQYLHERDPPIVHGDLKGANILVSTTGEALLCDFGLASVFDEHSTSQNSPPKGTCRWMARELFMRDDARHTTYSDIWAFGCVALELISGERPFCTISKDQQVIIALYRGDLPYRPQTVPDSMWRLMLECWTLEPTDRPSVHAILQRMLGESLVDLRCSAPWSMRNRIVRSVSPWSARARSGGRRTCSPHQIFPVA</sequence>
<dbReference type="EMBL" id="KV426044">
    <property type="protein sequence ID" value="KZV90652.1"/>
    <property type="molecule type" value="Genomic_DNA"/>
</dbReference>
<dbReference type="GO" id="GO:0005524">
    <property type="term" value="F:ATP binding"/>
    <property type="evidence" value="ECO:0007669"/>
    <property type="project" value="UniProtKB-KW"/>
</dbReference>
<dbReference type="PANTHER" id="PTHR44329">
    <property type="entry name" value="SERINE/THREONINE-PROTEIN KINASE TNNI3K-RELATED"/>
    <property type="match status" value="1"/>
</dbReference>
<dbReference type="Proteomes" id="UP000077266">
    <property type="component" value="Unassembled WGS sequence"/>
</dbReference>
<evidence type="ECO:0000256" key="2">
    <source>
        <dbReference type="ARBA" id="ARBA00022741"/>
    </source>
</evidence>
<keyword evidence="7" id="KW-1185">Reference proteome</keyword>
<keyword evidence="2" id="KW-0547">Nucleotide-binding</keyword>
<evidence type="ECO:0000259" key="5">
    <source>
        <dbReference type="PROSITE" id="PS50011"/>
    </source>
</evidence>
<dbReference type="SUPFAM" id="SSF56112">
    <property type="entry name" value="Protein kinase-like (PK-like)"/>
    <property type="match status" value="1"/>
</dbReference>
<reference evidence="6 7" key="1">
    <citation type="journal article" date="2016" name="Mol. Biol. Evol.">
        <title>Comparative Genomics of Early-Diverging Mushroom-Forming Fungi Provides Insights into the Origins of Lignocellulose Decay Capabilities.</title>
        <authorList>
            <person name="Nagy L.G."/>
            <person name="Riley R."/>
            <person name="Tritt A."/>
            <person name="Adam C."/>
            <person name="Daum C."/>
            <person name="Floudas D."/>
            <person name="Sun H."/>
            <person name="Yadav J.S."/>
            <person name="Pangilinan J."/>
            <person name="Larsson K.H."/>
            <person name="Matsuura K."/>
            <person name="Barry K."/>
            <person name="Labutti K."/>
            <person name="Kuo R."/>
            <person name="Ohm R.A."/>
            <person name="Bhattacharya S.S."/>
            <person name="Shirouzu T."/>
            <person name="Yoshinaga Y."/>
            <person name="Martin F.M."/>
            <person name="Grigoriev I.V."/>
            <person name="Hibbett D.S."/>
        </authorList>
    </citation>
    <scope>NUCLEOTIDE SEQUENCE [LARGE SCALE GENOMIC DNA]</scope>
    <source>
        <strain evidence="6 7">HHB12029</strain>
    </source>
</reference>
<evidence type="ECO:0000256" key="4">
    <source>
        <dbReference type="ARBA" id="ARBA00022840"/>
    </source>
</evidence>
<dbReference type="Gene3D" id="1.10.510.10">
    <property type="entry name" value="Transferase(Phosphotransferase) domain 1"/>
    <property type="match status" value="1"/>
</dbReference>
<dbReference type="InParanoid" id="A0A165GKG3"/>
<dbReference type="SMART" id="SM00220">
    <property type="entry name" value="S_TKc"/>
    <property type="match status" value="1"/>
</dbReference>
<dbReference type="OrthoDB" id="346907at2759"/>
<keyword evidence="1" id="KW-0808">Transferase</keyword>
<evidence type="ECO:0000256" key="1">
    <source>
        <dbReference type="ARBA" id="ARBA00022679"/>
    </source>
</evidence>
<organism evidence="6 7">
    <name type="scientific">Exidia glandulosa HHB12029</name>
    <dbReference type="NCBI Taxonomy" id="1314781"/>
    <lineage>
        <taxon>Eukaryota</taxon>
        <taxon>Fungi</taxon>
        <taxon>Dikarya</taxon>
        <taxon>Basidiomycota</taxon>
        <taxon>Agaricomycotina</taxon>
        <taxon>Agaricomycetes</taxon>
        <taxon>Auriculariales</taxon>
        <taxon>Exidiaceae</taxon>
        <taxon>Exidia</taxon>
    </lineage>
</organism>